<feature type="region of interest" description="Disordered" evidence="1">
    <location>
        <begin position="351"/>
        <end position="406"/>
    </location>
</feature>
<keyword evidence="4" id="KW-1185">Reference proteome</keyword>
<feature type="compositionally biased region" description="Basic residues" evidence="1">
    <location>
        <begin position="383"/>
        <end position="394"/>
    </location>
</feature>
<dbReference type="Proteomes" id="UP000606274">
    <property type="component" value="Unassembled WGS sequence"/>
</dbReference>
<feature type="compositionally biased region" description="Polar residues" evidence="1">
    <location>
        <begin position="152"/>
        <end position="167"/>
    </location>
</feature>
<organism evidence="3 4">
    <name type="scientific">Silurus meridionalis</name>
    <name type="common">Southern catfish</name>
    <name type="synonym">Silurus soldatovi meridionalis</name>
    <dbReference type="NCBI Taxonomy" id="175797"/>
    <lineage>
        <taxon>Eukaryota</taxon>
        <taxon>Metazoa</taxon>
        <taxon>Chordata</taxon>
        <taxon>Craniata</taxon>
        <taxon>Vertebrata</taxon>
        <taxon>Euteleostomi</taxon>
        <taxon>Actinopterygii</taxon>
        <taxon>Neopterygii</taxon>
        <taxon>Teleostei</taxon>
        <taxon>Ostariophysi</taxon>
        <taxon>Siluriformes</taxon>
        <taxon>Siluridae</taxon>
        <taxon>Silurus</taxon>
    </lineage>
</organism>
<dbReference type="OrthoDB" id="8616028at2759"/>
<reference evidence="3" key="1">
    <citation type="submission" date="2020-08" db="EMBL/GenBank/DDBJ databases">
        <title>Chromosome-level assembly of Southern catfish (Silurus meridionalis) provides insights into visual adaptation to the nocturnal and benthic lifestyles.</title>
        <authorList>
            <person name="Zhang Y."/>
            <person name="Wang D."/>
            <person name="Peng Z."/>
        </authorList>
    </citation>
    <scope>NUCLEOTIDE SEQUENCE</scope>
    <source>
        <strain evidence="3">SWU-2019-XX</strain>
        <tissue evidence="3">Muscle</tissue>
    </source>
</reference>
<gene>
    <name evidence="3" type="ORF">HF521_020719</name>
</gene>
<feature type="region of interest" description="Disordered" evidence="1">
    <location>
        <begin position="74"/>
        <end position="167"/>
    </location>
</feature>
<feature type="compositionally biased region" description="Low complexity" evidence="1">
    <location>
        <begin position="83"/>
        <end position="140"/>
    </location>
</feature>
<dbReference type="EMBL" id="JABFDY010000007">
    <property type="protein sequence ID" value="KAF7705433.1"/>
    <property type="molecule type" value="Genomic_DNA"/>
</dbReference>
<evidence type="ECO:0000259" key="2">
    <source>
        <dbReference type="Pfam" id="PF03299"/>
    </source>
</evidence>
<accession>A0A8T0BH56</accession>
<protein>
    <recommendedName>
        <fullName evidence="2">Transcription factor AP-2 C-terminal domain-containing protein</fullName>
    </recommendedName>
</protein>
<evidence type="ECO:0000313" key="3">
    <source>
        <dbReference type="EMBL" id="KAF7705433.1"/>
    </source>
</evidence>
<comment type="caution">
    <text evidence="3">The sequence shown here is derived from an EMBL/GenBank/DDBJ whole genome shotgun (WGS) entry which is preliminary data.</text>
</comment>
<name>A0A8T0BH56_SILME</name>
<feature type="compositionally biased region" description="Basic residues" evidence="1">
    <location>
        <begin position="363"/>
        <end position="373"/>
    </location>
</feature>
<dbReference type="InterPro" id="IPR013854">
    <property type="entry name" value="TF_AP2_C"/>
</dbReference>
<proteinExistence type="predicted"/>
<evidence type="ECO:0000313" key="4">
    <source>
        <dbReference type="Proteomes" id="UP000606274"/>
    </source>
</evidence>
<feature type="domain" description="Transcription factor AP-2 C-terminal" evidence="2">
    <location>
        <begin position="188"/>
        <end position="311"/>
    </location>
</feature>
<dbReference type="Pfam" id="PF03299">
    <property type="entry name" value="TF_AP-2"/>
    <property type="match status" value="1"/>
</dbReference>
<evidence type="ECO:0000256" key="1">
    <source>
        <dbReference type="SAM" id="MobiDB-lite"/>
    </source>
</evidence>
<sequence>MDPSSGMHMPAVPPNSEVVHVTVGNPIIMYQTPPQAPNIAQIISQQVIPQDVTCQTIPHTITSQVQIASQLQASLHGHSQGRGQTQSHVQSQSHGQSQSHMQTQSHGQAQSHIQSQSHGQAQSHLQSQSHGQSQSHVQSQTHLPSQVHVPQGPSQSETVAASQDGARSSLQVPFAEVASLLDPNMKSSKARKYQIHYEEVKRRLEPPEKMSLRSLAAYTRVSRGPASKKSLLESLNLFGLSPSTNTAVSSTFSKLTEGDTAALVKDLKDFALQYVDYENMAKQLLPETNQVQHWSKIIETRNYLEEMRKVFKDPINSHPFSNVTHGLGNGVMDVALDIIDTVIDRQIRILSGNTDPKPEPPVRRIRKRTRKPKTAVEDGKPKEKAKRGRKKGKQIRLDTVDPQVPQSTDIESSVLTLVSVGYETISSGLSATSTGLS</sequence>
<dbReference type="AlphaFoldDB" id="A0A8T0BH56"/>